<organism evidence="2">
    <name type="scientific">uncultured Coleofasciculus sp</name>
    <dbReference type="NCBI Taxonomy" id="1267456"/>
    <lineage>
        <taxon>Bacteria</taxon>
        <taxon>Bacillati</taxon>
        <taxon>Cyanobacteriota</taxon>
        <taxon>Cyanophyceae</taxon>
        <taxon>Coleofasciculales</taxon>
        <taxon>Coleofasciculaceae</taxon>
        <taxon>Coleofasciculus</taxon>
        <taxon>environmental samples</taxon>
    </lineage>
</organism>
<dbReference type="InterPro" id="IPR010985">
    <property type="entry name" value="Ribbon_hlx_hlx"/>
</dbReference>
<dbReference type="SUPFAM" id="SSF47598">
    <property type="entry name" value="Ribbon-helix-helix"/>
    <property type="match status" value="1"/>
</dbReference>
<gene>
    <name evidence="2" type="ORF">AVDCRST_MAG92-320</name>
</gene>
<dbReference type="Pfam" id="PF07878">
    <property type="entry name" value="RHH_5"/>
    <property type="match status" value="1"/>
</dbReference>
<dbReference type="GO" id="GO:0006355">
    <property type="term" value="P:regulation of DNA-templated transcription"/>
    <property type="evidence" value="ECO:0007669"/>
    <property type="project" value="InterPro"/>
</dbReference>
<dbReference type="InterPro" id="IPR012869">
    <property type="entry name" value="RHH_5"/>
</dbReference>
<evidence type="ECO:0000313" key="2">
    <source>
        <dbReference type="EMBL" id="CAA9216106.1"/>
    </source>
</evidence>
<feature type="domain" description="CopG-like ribbon-helix-helix" evidence="1">
    <location>
        <begin position="31"/>
        <end position="72"/>
    </location>
</feature>
<sequence length="81" mass="9227">MSCFYLVKLETRKMNMLSQVELLPKGKPKGRRVAAYIPEEIAIELERWADNDTRSLSGLITHLLVKAVEERKEPKKDLGSG</sequence>
<accession>A0A6J4H687</accession>
<name>A0A6J4H687_9CYAN</name>
<dbReference type="AlphaFoldDB" id="A0A6J4H687"/>
<protein>
    <recommendedName>
        <fullName evidence="1">CopG-like ribbon-helix-helix domain-containing protein</fullName>
    </recommendedName>
</protein>
<reference evidence="2" key="1">
    <citation type="submission" date="2020-02" db="EMBL/GenBank/DDBJ databases">
        <authorList>
            <person name="Meier V. D."/>
        </authorList>
    </citation>
    <scope>NUCLEOTIDE SEQUENCE</scope>
    <source>
        <strain evidence="2">AVDCRST_MAG92</strain>
    </source>
</reference>
<proteinExistence type="predicted"/>
<evidence type="ECO:0000259" key="1">
    <source>
        <dbReference type="Pfam" id="PF07878"/>
    </source>
</evidence>
<dbReference type="EMBL" id="CADCTM010000046">
    <property type="protein sequence ID" value="CAA9216106.1"/>
    <property type="molecule type" value="Genomic_DNA"/>
</dbReference>